<dbReference type="EMBL" id="JACGCI010000043">
    <property type="protein sequence ID" value="KAF6752610.1"/>
    <property type="molecule type" value="Genomic_DNA"/>
</dbReference>
<dbReference type="OrthoDB" id="10369962at2759"/>
<reference evidence="3 4" key="1">
    <citation type="submission" date="2020-07" db="EMBL/GenBank/DDBJ databases">
        <title>Comparative genomics of pyrophilous fungi reveals a link between fire events and developmental genes.</title>
        <authorList>
            <consortium name="DOE Joint Genome Institute"/>
            <person name="Steindorff A.S."/>
            <person name="Carver A."/>
            <person name="Calhoun S."/>
            <person name="Stillman K."/>
            <person name="Liu H."/>
            <person name="Lipzen A."/>
            <person name="Pangilinan J."/>
            <person name="Labutti K."/>
            <person name="Bruns T.D."/>
            <person name="Grigoriev I.V."/>
        </authorList>
    </citation>
    <scope>NUCLEOTIDE SEQUENCE [LARGE SCALE GENOMIC DNA]</scope>
    <source>
        <strain evidence="3 4">CBS 144469</strain>
    </source>
</reference>
<sequence length="435" mass="47495">MPISANLVFHVISLFASRLVVPGGYDERNFNDLLSFAAGDDAAHKVSDYDAGRSKVQEFIQGALFHVLVPSLFSQKLPCTLHDSTRTLTSAVQKDPCKSIGSDRNMYSLYTGTPTCIRARRSFKDSENREPHQTLNFGDSIHTQIEGPPITRCQHQTHLATDMRHYYCASQSSVTGSAMSGIEMTTSNKLSPDTSMNERSLFSWPDDHSNGSSIGYSSHSHSSCVVSAPGSPTAHRERDQVNVRSPPPLNPWKTPYATVPLPSPTLPTYLNPILLRSRIRPTTHAARALRPAAGSTAALQCQGIGSLTIRASFTDRPIVVFPSREQGFVLIGDILSAVHHTYLRDVSWRSPAPEYEEQIIWNSDRPRPLIAFGMSALGGTGGGHSDHDRATSGGVAIVPGKPDGARALAATEREQMWGGLVESPMEKEVWILLLK</sequence>
<dbReference type="Proteomes" id="UP000521943">
    <property type="component" value="Unassembled WGS sequence"/>
</dbReference>
<gene>
    <name evidence="3" type="ORF">DFP72DRAFT_1047083</name>
</gene>
<evidence type="ECO:0000256" key="1">
    <source>
        <dbReference type="SAM" id="MobiDB-lite"/>
    </source>
</evidence>
<evidence type="ECO:0000256" key="2">
    <source>
        <dbReference type="SAM" id="SignalP"/>
    </source>
</evidence>
<organism evidence="3 4">
    <name type="scientific">Ephemerocybe angulata</name>
    <dbReference type="NCBI Taxonomy" id="980116"/>
    <lineage>
        <taxon>Eukaryota</taxon>
        <taxon>Fungi</taxon>
        <taxon>Dikarya</taxon>
        <taxon>Basidiomycota</taxon>
        <taxon>Agaricomycotina</taxon>
        <taxon>Agaricomycetes</taxon>
        <taxon>Agaricomycetidae</taxon>
        <taxon>Agaricales</taxon>
        <taxon>Agaricineae</taxon>
        <taxon>Psathyrellaceae</taxon>
        <taxon>Ephemerocybe</taxon>
    </lineage>
</organism>
<feature type="signal peptide" evidence="2">
    <location>
        <begin position="1"/>
        <end position="22"/>
    </location>
</feature>
<accession>A0A8H6HSY4</accession>
<keyword evidence="4" id="KW-1185">Reference proteome</keyword>
<protein>
    <submittedName>
        <fullName evidence="3">Uncharacterized protein</fullName>
    </submittedName>
</protein>
<comment type="caution">
    <text evidence="3">The sequence shown here is derived from an EMBL/GenBank/DDBJ whole genome shotgun (WGS) entry which is preliminary data.</text>
</comment>
<evidence type="ECO:0000313" key="4">
    <source>
        <dbReference type="Proteomes" id="UP000521943"/>
    </source>
</evidence>
<keyword evidence="2" id="KW-0732">Signal</keyword>
<feature type="chain" id="PRO_5034954400" evidence="2">
    <location>
        <begin position="23"/>
        <end position="435"/>
    </location>
</feature>
<dbReference type="AlphaFoldDB" id="A0A8H6HSY4"/>
<proteinExistence type="predicted"/>
<feature type="region of interest" description="Disordered" evidence="1">
    <location>
        <begin position="224"/>
        <end position="249"/>
    </location>
</feature>
<name>A0A8H6HSY4_9AGAR</name>
<evidence type="ECO:0000313" key="3">
    <source>
        <dbReference type="EMBL" id="KAF6752610.1"/>
    </source>
</evidence>